<dbReference type="SMART" id="SM00267">
    <property type="entry name" value="GGDEF"/>
    <property type="match status" value="1"/>
</dbReference>
<keyword evidence="4" id="KW-0129">CBS domain</keyword>
<protein>
    <recommendedName>
        <fullName evidence="1">diguanylate cyclase</fullName>
        <ecNumber evidence="1">2.7.7.65</ecNumber>
    </recommendedName>
</protein>
<dbReference type="InterPro" id="IPR000160">
    <property type="entry name" value="GGDEF_dom"/>
</dbReference>
<dbReference type="AlphaFoldDB" id="A0A517NJM5"/>
<dbReference type="Pfam" id="PF00990">
    <property type="entry name" value="GGDEF"/>
    <property type="match status" value="1"/>
</dbReference>
<comment type="catalytic activity">
    <reaction evidence="2">
        <text>2 GTP = 3',3'-c-di-GMP + 2 diphosphate</text>
        <dbReference type="Rhea" id="RHEA:24898"/>
        <dbReference type="ChEBI" id="CHEBI:33019"/>
        <dbReference type="ChEBI" id="CHEBI:37565"/>
        <dbReference type="ChEBI" id="CHEBI:58805"/>
        <dbReference type="EC" id="2.7.7.65"/>
    </reaction>
</comment>
<dbReference type="RefSeq" id="WP_145175150.1">
    <property type="nucleotide sequence ID" value="NZ_CP036525.1"/>
</dbReference>
<keyword evidence="3" id="KW-0597">Phosphoprotein</keyword>
<dbReference type="KEGG" id="rlc:K227x_57610"/>
<proteinExistence type="predicted"/>
<dbReference type="OrthoDB" id="244535at2"/>
<feature type="domain" description="GGDEF" evidence="7">
    <location>
        <begin position="171"/>
        <end position="304"/>
    </location>
</feature>
<dbReference type="SMART" id="SM00116">
    <property type="entry name" value="CBS"/>
    <property type="match status" value="2"/>
</dbReference>
<dbReference type="CDD" id="cd01949">
    <property type="entry name" value="GGDEF"/>
    <property type="match status" value="1"/>
</dbReference>
<dbReference type="EMBL" id="CP036525">
    <property type="protein sequence ID" value="QDT07334.1"/>
    <property type="molecule type" value="Genomic_DNA"/>
</dbReference>
<organism evidence="9 10">
    <name type="scientific">Rubripirellula lacrimiformis</name>
    <dbReference type="NCBI Taxonomy" id="1930273"/>
    <lineage>
        <taxon>Bacteria</taxon>
        <taxon>Pseudomonadati</taxon>
        <taxon>Planctomycetota</taxon>
        <taxon>Planctomycetia</taxon>
        <taxon>Pirellulales</taxon>
        <taxon>Pirellulaceae</taxon>
        <taxon>Rubripirellula</taxon>
    </lineage>
</organism>
<feature type="coiled-coil region" evidence="5">
    <location>
        <begin position="117"/>
        <end position="144"/>
    </location>
</feature>
<evidence type="ECO:0000256" key="5">
    <source>
        <dbReference type="SAM" id="Coils"/>
    </source>
</evidence>
<dbReference type="PROSITE" id="PS50887">
    <property type="entry name" value="GGDEF"/>
    <property type="match status" value="1"/>
</dbReference>
<dbReference type="GO" id="GO:0000160">
    <property type="term" value="P:phosphorelay signal transduction system"/>
    <property type="evidence" value="ECO:0007669"/>
    <property type="project" value="InterPro"/>
</dbReference>
<evidence type="ECO:0000256" key="1">
    <source>
        <dbReference type="ARBA" id="ARBA00012528"/>
    </source>
</evidence>
<evidence type="ECO:0000259" key="8">
    <source>
        <dbReference type="PROSITE" id="PS51371"/>
    </source>
</evidence>
<feature type="domain" description="CBS" evidence="8">
    <location>
        <begin position="332"/>
        <end position="388"/>
    </location>
</feature>
<dbReference type="FunFam" id="3.30.70.270:FF:000001">
    <property type="entry name" value="Diguanylate cyclase domain protein"/>
    <property type="match status" value="1"/>
</dbReference>
<dbReference type="PANTHER" id="PTHR45138:SF9">
    <property type="entry name" value="DIGUANYLATE CYCLASE DGCM-RELATED"/>
    <property type="match status" value="1"/>
</dbReference>
<dbReference type="EC" id="2.7.7.65" evidence="1"/>
<evidence type="ECO:0000259" key="7">
    <source>
        <dbReference type="PROSITE" id="PS50887"/>
    </source>
</evidence>
<accession>A0A517NJM5</accession>
<feature type="domain" description="CBS" evidence="8">
    <location>
        <begin position="396"/>
        <end position="455"/>
    </location>
</feature>
<name>A0A517NJM5_9BACT</name>
<dbReference type="SMART" id="SM00448">
    <property type="entry name" value="REC"/>
    <property type="match status" value="1"/>
</dbReference>
<dbReference type="GO" id="GO:0005886">
    <property type="term" value="C:plasma membrane"/>
    <property type="evidence" value="ECO:0007669"/>
    <property type="project" value="TreeGrafter"/>
</dbReference>
<dbReference type="Pfam" id="PF00571">
    <property type="entry name" value="CBS"/>
    <property type="match status" value="2"/>
</dbReference>
<gene>
    <name evidence="9" type="primary">pleD_6</name>
    <name evidence="9" type="ORF">K227x_57610</name>
</gene>
<dbReference type="PANTHER" id="PTHR45138">
    <property type="entry name" value="REGULATORY COMPONENTS OF SENSORY TRANSDUCTION SYSTEM"/>
    <property type="match status" value="1"/>
</dbReference>
<dbReference type="GO" id="GO:1902201">
    <property type="term" value="P:negative regulation of bacterial-type flagellum-dependent cell motility"/>
    <property type="evidence" value="ECO:0007669"/>
    <property type="project" value="TreeGrafter"/>
</dbReference>
<dbReference type="Gene3D" id="3.10.580.10">
    <property type="entry name" value="CBS-domain"/>
    <property type="match status" value="1"/>
</dbReference>
<keyword evidence="5" id="KW-0175">Coiled coil</keyword>
<evidence type="ECO:0000313" key="10">
    <source>
        <dbReference type="Proteomes" id="UP000318538"/>
    </source>
</evidence>
<dbReference type="Pfam" id="PF00072">
    <property type="entry name" value="Response_reg"/>
    <property type="match status" value="1"/>
</dbReference>
<dbReference type="CDD" id="cd02205">
    <property type="entry name" value="CBS_pair_SF"/>
    <property type="match status" value="1"/>
</dbReference>
<dbReference type="InterPro" id="IPR029787">
    <property type="entry name" value="Nucleotide_cyclase"/>
</dbReference>
<keyword evidence="10" id="KW-1185">Reference proteome</keyword>
<sequence>MTISIDPVERPRVLVVDDHFTTRKLMTAWLEMSGYTVVQAEDGGCAWDSAKTNCPPIVVTDWNMPNMSGLELCRSIRQQHGNDDIYVLIATARDTGDDLSAAMEAGANDFLSKPIREEEFLARIRSAEIALNRLQEKTALAELDSLTGLLNQRSFKQRAQRSCEISIAAGNPVSCILLDIDHFKQFNDQYGHATGDEVLRIVSDVISEHVRQTDHACRLGGDEFAVLLHNVSEQDAMKFANRIRKQIALQSCNGGNQSLRVRTTLGVATTNSGDLAISSLIEQADSALLAAKVAGRDRALSTSDLQRNEQGKLGQQSTLVDRLREIHADEVMTKTIGVFRDSESLDDARELFLKSGIDCACVVNVQSELVGMVSERDFMNTLTTQNTSKNPLSSVMNNNITRFPPRTSLAVVWDSLQRNPMLRAVIVDNNGFPLGLVTRRAVLEAVHRLVQTIDSDK</sequence>
<dbReference type="GO" id="GO:0043709">
    <property type="term" value="P:cell adhesion involved in single-species biofilm formation"/>
    <property type="evidence" value="ECO:0007669"/>
    <property type="project" value="TreeGrafter"/>
</dbReference>
<dbReference type="GO" id="GO:0052621">
    <property type="term" value="F:diguanylate cyclase activity"/>
    <property type="evidence" value="ECO:0007669"/>
    <property type="project" value="UniProtKB-EC"/>
</dbReference>
<evidence type="ECO:0000256" key="2">
    <source>
        <dbReference type="ARBA" id="ARBA00034247"/>
    </source>
</evidence>
<dbReference type="InterPro" id="IPR043128">
    <property type="entry name" value="Rev_trsase/Diguanyl_cyclase"/>
</dbReference>
<evidence type="ECO:0000313" key="9">
    <source>
        <dbReference type="EMBL" id="QDT07334.1"/>
    </source>
</evidence>
<dbReference type="InterPro" id="IPR001789">
    <property type="entry name" value="Sig_transdc_resp-reg_receiver"/>
</dbReference>
<feature type="modified residue" description="4-aspartylphosphate" evidence="3">
    <location>
        <position position="61"/>
    </location>
</feature>
<evidence type="ECO:0000256" key="4">
    <source>
        <dbReference type="PROSITE-ProRule" id="PRU00703"/>
    </source>
</evidence>
<dbReference type="SUPFAM" id="SSF55073">
    <property type="entry name" value="Nucleotide cyclase"/>
    <property type="match status" value="1"/>
</dbReference>
<dbReference type="Proteomes" id="UP000318538">
    <property type="component" value="Chromosome"/>
</dbReference>
<dbReference type="NCBIfam" id="TIGR00254">
    <property type="entry name" value="GGDEF"/>
    <property type="match status" value="1"/>
</dbReference>
<dbReference type="SUPFAM" id="SSF52172">
    <property type="entry name" value="CheY-like"/>
    <property type="match status" value="1"/>
</dbReference>
<dbReference type="InterPro" id="IPR050469">
    <property type="entry name" value="Diguanylate_Cyclase"/>
</dbReference>
<dbReference type="InterPro" id="IPR046342">
    <property type="entry name" value="CBS_dom_sf"/>
</dbReference>
<dbReference type="Gene3D" id="3.30.70.270">
    <property type="match status" value="1"/>
</dbReference>
<dbReference type="PROSITE" id="PS51371">
    <property type="entry name" value="CBS"/>
    <property type="match status" value="2"/>
</dbReference>
<dbReference type="PROSITE" id="PS50110">
    <property type="entry name" value="RESPONSE_REGULATORY"/>
    <property type="match status" value="1"/>
</dbReference>
<dbReference type="InterPro" id="IPR000644">
    <property type="entry name" value="CBS_dom"/>
</dbReference>
<feature type="domain" description="Response regulatory" evidence="6">
    <location>
        <begin position="12"/>
        <end position="128"/>
    </location>
</feature>
<dbReference type="SUPFAM" id="SSF54631">
    <property type="entry name" value="CBS-domain pair"/>
    <property type="match status" value="1"/>
</dbReference>
<evidence type="ECO:0000259" key="6">
    <source>
        <dbReference type="PROSITE" id="PS50110"/>
    </source>
</evidence>
<reference evidence="9 10" key="1">
    <citation type="submission" date="2019-02" db="EMBL/GenBank/DDBJ databases">
        <title>Deep-cultivation of Planctomycetes and their phenomic and genomic characterization uncovers novel biology.</title>
        <authorList>
            <person name="Wiegand S."/>
            <person name="Jogler M."/>
            <person name="Boedeker C."/>
            <person name="Pinto D."/>
            <person name="Vollmers J."/>
            <person name="Rivas-Marin E."/>
            <person name="Kohn T."/>
            <person name="Peeters S.H."/>
            <person name="Heuer A."/>
            <person name="Rast P."/>
            <person name="Oberbeckmann S."/>
            <person name="Bunk B."/>
            <person name="Jeske O."/>
            <person name="Meyerdierks A."/>
            <person name="Storesund J.E."/>
            <person name="Kallscheuer N."/>
            <person name="Luecker S."/>
            <person name="Lage O.M."/>
            <person name="Pohl T."/>
            <person name="Merkel B.J."/>
            <person name="Hornburger P."/>
            <person name="Mueller R.-W."/>
            <person name="Bruemmer F."/>
            <person name="Labrenz M."/>
            <person name="Spormann A.M."/>
            <person name="Op den Camp H."/>
            <person name="Overmann J."/>
            <person name="Amann R."/>
            <person name="Jetten M.S.M."/>
            <person name="Mascher T."/>
            <person name="Medema M.H."/>
            <person name="Devos D.P."/>
            <person name="Kaster A.-K."/>
            <person name="Ovreas L."/>
            <person name="Rohde M."/>
            <person name="Galperin M.Y."/>
            <person name="Jogler C."/>
        </authorList>
    </citation>
    <scope>NUCLEOTIDE SEQUENCE [LARGE SCALE GENOMIC DNA]</scope>
    <source>
        <strain evidence="9 10">K22_7</strain>
    </source>
</reference>
<dbReference type="InterPro" id="IPR011006">
    <property type="entry name" value="CheY-like_superfamily"/>
</dbReference>
<evidence type="ECO:0000256" key="3">
    <source>
        <dbReference type="PROSITE-ProRule" id="PRU00169"/>
    </source>
</evidence>
<dbReference type="Gene3D" id="3.40.50.2300">
    <property type="match status" value="1"/>
</dbReference>